<accession>A0AAD1X5P1</accession>
<gene>
    <name evidence="2" type="ORF">ECRASSUSDP1_LOCUS3067</name>
</gene>
<dbReference type="AlphaFoldDB" id="A0AAD1X5P1"/>
<keyword evidence="3" id="KW-1185">Reference proteome</keyword>
<feature type="region of interest" description="Disordered" evidence="1">
    <location>
        <begin position="526"/>
        <end position="545"/>
    </location>
</feature>
<protein>
    <recommendedName>
        <fullName evidence="4">SCP domain-containing protein</fullName>
    </recommendedName>
</protein>
<dbReference type="Proteomes" id="UP001295684">
    <property type="component" value="Unassembled WGS sequence"/>
</dbReference>
<organism evidence="2 3">
    <name type="scientific">Euplotes crassus</name>
    <dbReference type="NCBI Taxonomy" id="5936"/>
    <lineage>
        <taxon>Eukaryota</taxon>
        <taxon>Sar</taxon>
        <taxon>Alveolata</taxon>
        <taxon>Ciliophora</taxon>
        <taxon>Intramacronucleata</taxon>
        <taxon>Spirotrichea</taxon>
        <taxon>Hypotrichia</taxon>
        <taxon>Euplotida</taxon>
        <taxon>Euplotidae</taxon>
        <taxon>Moneuplotes</taxon>
    </lineage>
</organism>
<sequence>MSISCRELEDDIIIAHSEIRENPEILINELENLVDDTKTYYTPSTHAASLVGASDLKDIAQEIINRIKHMPASNPLIHSRELELAARDHATSYKPDYDLASRVESYTNWDGEINEIVHYSKATAKGIDVLMNMAISDYIGDTKNIETMFGPNYRFFGVRVNAHDLYDYCVVIIYAEEIYSTVKTALFTSSNIDNEIREERETLARNIAQKSAYRYQSRFARENPNVQKHDHLDKSRKSLRKVRLNQNDDGGRTLTVFRRDSLERNTEYVPHDDTDYLYSDRRNERFSRASYFGKEKPNKLSLGRGEKIYRRTITDYDNEIYSKNIGPSHERVTVHAPGEADPYSQRYTVESHRDIDDGLYYADPYKVKRLEETIVSNYPTVSPELKYGKSSRKSRTRESTYEKDMNSDNVTTFRTTAHTPRKKHNRRIYADTVDDSEASGYYSSQNSKTISNIPKDDGIEVVYTEEPIYDREITFRTPQYPTNYARKSVVNDMAAVVEEPTVRRHTTYTEHQPRVVSNYQMVEREATRASSPNRPSLTPIIGGGVTSIKPSYHDQRATNDRFNDDVYKLHELDLSDSY</sequence>
<evidence type="ECO:0008006" key="4">
    <source>
        <dbReference type="Google" id="ProtNLM"/>
    </source>
</evidence>
<evidence type="ECO:0000313" key="3">
    <source>
        <dbReference type="Proteomes" id="UP001295684"/>
    </source>
</evidence>
<comment type="caution">
    <text evidence="2">The sequence shown here is derived from an EMBL/GenBank/DDBJ whole genome shotgun (WGS) entry which is preliminary data.</text>
</comment>
<proteinExistence type="predicted"/>
<evidence type="ECO:0000256" key="1">
    <source>
        <dbReference type="SAM" id="MobiDB-lite"/>
    </source>
</evidence>
<reference evidence="2" key="1">
    <citation type="submission" date="2023-07" db="EMBL/GenBank/DDBJ databases">
        <authorList>
            <consortium name="AG Swart"/>
            <person name="Singh M."/>
            <person name="Singh A."/>
            <person name="Seah K."/>
            <person name="Emmerich C."/>
        </authorList>
    </citation>
    <scope>NUCLEOTIDE SEQUENCE</scope>
    <source>
        <strain evidence="2">DP1</strain>
    </source>
</reference>
<evidence type="ECO:0000313" key="2">
    <source>
        <dbReference type="EMBL" id="CAI2361754.1"/>
    </source>
</evidence>
<name>A0AAD1X5P1_EUPCR</name>
<dbReference type="EMBL" id="CAMPGE010002936">
    <property type="protein sequence ID" value="CAI2361754.1"/>
    <property type="molecule type" value="Genomic_DNA"/>
</dbReference>